<dbReference type="InterPro" id="IPR051989">
    <property type="entry name" value="FKBP-like_isomerase"/>
</dbReference>
<dbReference type="PROSITE" id="PS50059">
    <property type="entry name" value="FKBP_PPIASE"/>
    <property type="match status" value="2"/>
</dbReference>
<evidence type="ECO:0000313" key="5">
    <source>
        <dbReference type="Proteomes" id="UP000046392"/>
    </source>
</evidence>
<keyword evidence="2" id="KW-0413">Isomerase</keyword>
<keyword evidence="3" id="KW-0732">Signal</keyword>
<feature type="domain" description="PPIase FKBP-type" evidence="4">
    <location>
        <begin position="172"/>
        <end position="260"/>
    </location>
</feature>
<dbReference type="GO" id="GO:0005783">
    <property type="term" value="C:endoplasmic reticulum"/>
    <property type="evidence" value="ECO:0007669"/>
    <property type="project" value="TreeGrafter"/>
</dbReference>
<dbReference type="InterPro" id="IPR001179">
    <property type="entry name" value="PPIase_FKBP_dom"/>
</dbReference>
<evidence type="ECO:0000313" key="6">
    <source>
        <dbReference type="WBParaSite" id="SPAL_0000504200.1"/>
    </source>
</evidence>
<name>A0A0N5BGD5_STREA</name>
<accession>A0A0N5BGD5</accession>
<organism evidence="5 6">
    <name type="scientific">Strongyloides papillosus</name>
    <name type="common">Intestinal threadworm</name>
    <dbReference type="NCBI Taxonomy" id="174720"/>
    <lineage>
        <taxon>Eukaryota</taxon>
        <taxon>Metazoa</taxon>
        <taxon>Ecdysozoa</taxon>
        <taxon>Nematoda</taxon>
        <taxon>Chromadorea</taxon>
        <taxon>Rhabditida</taxon>
        <taxon>Tylenchina</taxon>
        <taxon>Panagrolaimomorpha</taxon>
        <taxon>Strongyloidoidea</taxon>
        <taxon>Strongyloididae</taxon>
        <taxon>Strongyloides</taxon>
    </lineage>
</organism>
<feature type="chain" id="PRO_5005894222" description="peptidylprolyl isomerase" evidence="3">
    <location>
        <begin position="19"/>
        <end position="265"/>
    </location>
</feature>
<keyword evidence="2" id="KW-0697">Rotamase</keyword>
<dbReference type="AlphaFoldDB" id="A0A0N5BGD5"/>
<evidence type="ECO:0000259" key="4">
    <source>
        <dbReference type="PROSITE" id="PS50059"/>
    </source>
</evidence>
<evidence type="ECO:0000256" key="1">
    <source>
        <dbReference type="ARBA" id="ARBA00022737"/>
    </source>
</evidence>
<protein>
    <recommendedName>
        <fullName evidence="2">peptidylprolyl isomerase</fullName>
        <ecNumber evidence="2">5.2.1.8</ecNumber>
    </recommendedName>
</protein>
<evidence type="ECO:0000256" key="2">
    <source>
        <dbReference type="PROSITE-ProRule" id="PRU00277"/>
    </source>
</evidence>
<dbReference type="Gene3D" id="3.10.50.40">
    <property type="match status" value="2"/>
</dbReference>
<evidence type="ECO:0000256" key="3">
    <source>
        <dbReference type="SAM" id="SignalP"/>
    </source>
</evidence>
<dbReference type="Proteomes" id="UP000046392">
    <property type="component" value="Unplaced"/>
</dbReference>
<dbReference type="WBParaSite" id="SPAL_0000504200.1">
    <property type="protein sequence ID" value="SPAL_0000504200.1"/>
    <property type="gene ID" value="SPAL_0000504200"/>
</dbReference>
<dbReference type="PANTHER" id="PTHR46046:SF6">
    <property type="entry name" value="PEPTIDYLPROLYL ISOMERASE"/>
    <property type="match status" value="1"/>
</dbReference>
<feature type="domain" description="PPIase FKBP-type" evidence="4">
    <location>
        <begin position="51"/>
        <end position="139"/>
    </location>
</feature>
<proteinExistence type="predicted"/>
<dbReference type="STRING" id="174720.A0A0N5BGD5"/>
<dbReference type="EC" id="5.2.1.8" evidence="2"/>
<dbReference type="SUPFAM" id="SSF54534">
    <property type="entry name" value="FKBP-like"/>
    <property type="match status" value="2"/>
</dbReference>
<keyword evidence="1" id="KW-0677">Repeat</keyword>
<dbReference type="InterPro" id="IPR046357">
    <property type="entry name" value="PPIase_dom_sf"/>
</dbReference>
<sequence>MNYILYLIFISIPLYVTGDDEKLEWTDEDGLYIKIIKPIKKEKCKIVSQSGDILKQYYKLTDENGNTVGSNWGKKPYTFTLGKKQVIDGMERAMTGMCVGEIRKVVIPGNLGFGSEGRDNDKIKPNQTLYYKVQLIDIERVTPGKEWIDEDGLRIKVTHKIDPSKCRKSAPGDRIYQHYTLKLDDDTFIESSYTNDKPFVFTLGTNSVIEGIERAMTNMCEGEKRNVIIPQELGYGAEGSPPDIPPFSTLNFDIYLYKLIKKDEL</sequence>
<dbReference type="PANTHER" id="PTHR46046">
    <property type="entry name" value="PEPTIDYLPROLYL ISOMERASE"/>
    <property type="match status" value="1"/>
</dbReference>
<keyword evidence="5" id="KW-1185">Reference proteome</keyword>
<comment type="catalytic activity">
    <reaction evidence="2">
        <text>[protein]-peptidylproline (omega=180) = [protein]-peptidylproline (omega=0)</text>
        <dbReference type="Rhea" id="RHEA:16237"/>
        <dbReference type="Rhea" id="RHEA-COMP:10747"/>
        <dbReference type="Rhea" id="RHEA-COMP:10748"/>
        <dbReference type="ChEBI" id="CHEBI:83833"/>
        <dbReference type="ChEBI" id="CHEBI:83834"/>
        <dbReference type="EC" id="5.2.1.8"/>
    </reaction>
</comment>
<dbReference type="Pfam" id="PF00254">
    <property type="entry name" value="FKBP_C"/>
    <property type="match status" value="2"/>
</dbReference>
<dbReference type="GO" id="GO:0003755">
    <property type="term" value="F:peptidyl-prolyl cis-trans isomerase activity"/>
    <property type="evidence" value="ECO:0007669"/>
    <property type="project" value="UniProtKB-KW"/>
</dbReference>
<reference evidence="6" key="1">
    <citation type="submission" date="2017-02" db="UniProtKB">
        <authorList>
            <consortium name="WormBaseParasite"/>
        </authorList>
    </citation>
    <scope>IDENTIFICATION</scope>
</reference>
<feature type="signal peptide" evidence="3">
    <location>
        <begin position="1"/>
        <end position="18"/>
    </location>
</feature>